<dbReference type="InterPro" id="IPR024084">
    <property type="entry name" value="IsoPropMal-DH-like_dom"/>
</dbReference>
<dbReference type="STRING" id="1120995.SAMN02745245_00850"/>
<evidence type="ECO:0000256" key="14">
    <source>
        <dbReference type="ARBA" id="ARBA00023304"/>
    </source>
</evidence>
<feature type="domain" description="Isopropylmalate dehydrogenase-like" evidence="18">
    <location>
        <begin position="4"/>
        <end position="348"/>
    </location>
</feature>
<dbReference type="GO" id="GO:0000287">
    <property type="term" value="F:magnesium ion binding"/>
    <property type="evidence" value="ECO:0007669"/>
    <property type="project" value="InterPro"/>
</dbReference>
<dbReference type="InterPro" id="IPR019818">
    <property type="entry name" value="IsoCit/isopropylmalate_DH_CS"/>
</dbReference>
<dbReference type="SMART" id="SM01329">
    <property type="entry name" value="Iso_dh"/>
    <property type="match status" value="1"/>
</dbReference>
<evidence type="ECO:0000256" key="6">
    <source>
        <dbReference type="ARBA" id="ARBA00011738"/>
    </source>
</evidence>
<feature type="site" description="Important for catalysis" evidence="16">
    <location>
        <position position="190"/>
    </location>
</feature>
<keyword evidence="7 16" id="KW-0432">Leucine biosynthesis</keyword>
<feature type="binding site" evidence="16">
    <location>
        <position position="246"/>
    </location>
    <ligand>
        <name>Mg(2+)</name>
        <dbReference type="ChEBI" id="CHEBI:18420"/>
    </ligand>
</feature>
<dbReference type="SUPFAM" id="SSF53659">
    <property type="entry name" value="Isocitrate/Isopropylmalate dehydrogenase-like"/>
    <property type="match status" value="1"/>
</dbReference>
<evidence type="ECO:0000256" key="16">
    <source>
        <dbReference type="HAMAP-Rule" id="MF_01033"/>
    </source>
</evidence>
<comment type="subcellular location">
    <subcellularLocation>
        <location evidence="3 16">Cytoplasm</location>
    </subcellularLocation>
</comment>
<dbReference type="OrthoDB" id="9806254at2"/>
<dbReference type="PROSITE" id="PS00018">
    <property type="entry name" value="EF_HAND_1"/>
    <property type="match status" value="1"/>
</dbReference>
<dbReference type="EC" id="1.1.1.85" evidence="16"/>
<dbReference type="GO" id="GO:0005829">
    <property type="term" value="C:cytosol"/>
    <property type="evidence" value="ECO:0007669"/>
    <property type="project" value="TreeGrafter"/>
</dbReference>
<evidence type="ECO:0000256" key="11">
    <source>
        <dbReference type="ARBA" id="ARBA00022842"/>
    </source>
</evidence>
<dbReference type="GO" id="GO:0051287">
    <property type="term" value="F:NAD binding"/>
    <property type="evidence" value="ECO:0007669"/>
    <property type="project" value="InterPro"/>
</dbReference>
<evidence type="ECO:0000256" key="7">
    <source>
        <dbReference type="ARBA" id="ARBA00022430"/>
    </source>
</evidence>
<feature type="binding site" evidence="16">
    <location>
        <begin position="279"/>
        <end position="291"/>
    </location>
    <ligand>
        <name>NAD(+)</name>
        <dbReference type="ChEBI" id="CHEBI:57540"/>
    </ligand>
</feature>
<evidence type="ECO:0000256" key="5">
    <source>
        <dbReference type="ARBA" id="ARBA00008319"/>
    </source>
</evidence>
<feature type="binding site" evidence="16">
    <location>
        <position position="250"/>
    </location>
    <ligand>
        <name>Mg(2+)</name>
        <dbReference type="ChEBI" id="CHEBI:18420"/>
    </ligand>
</feature>
<dbReference type="GO" id="GO:0003862">
    <property type="term" value="F:3-isopropylmalate dehydrogenase activity"/>
    <property type="evidence" value="ECO:0007669"/>
    <property type="project" value="UniProtKB-UniRule"/>
</dbReference>
<proteinExistence type="inferred from homology"/>
<comment type="function">
    <text evidence="15 16 17">Catalyzes the oxidation of 3-carboxy-2-hydroxy-4-methylpentanoate (3-isopropylmalate) to 3-carboxy-4-methyl-2-oxopentanoate. The product decarboxylates to 4-methyl-2 oxopentanoate.</text>
</comment>
<dbReference type="Pfam" id="PF00180">
    <property type="entry name" value="Iso_dh"/>
    <property type="match status" value="1"/>
</dbReference>
<evidence type="ECO:0000256" key="13">
    <source>
        <dbReference type="ARBA" id="ARBA00023027"/>
    </source>
</evidence>
<dbReference type="InterPro" id="IPR004429">
    <property type="entry name" value="Isopropylmalate_DH"/>
</dbReference>
<feature type="binding site" evidence="16">
    <location>
        <position position="134"/>
    </location>
    <ligand>
        <name>substrate</name>
    </ligand>
</feature>
<comment type="cofactor">
    <cofactor evidence="16 17">
        <name>Mg(2+)</name>
        <dbReference type="ChEBI" id="CHEBI:18420"/>
    </cofactor>
    <cofactor evidence="16 17">
        <name>Mn(2+)</name>
        <dbReference type="ChEBI" id="CHEBI:29035"/>
    </cofactor>
    <text evidence="16 17">Binds 1 Mg(2+) or Mn(2+) ion per subunit.</text>
</comment>
<feature type="binding site" evidence="16">
    <location>
        <position position="106"/>
    </location>
    <ligand>
        <name>substrate</name>
    </ligand>
</feature>
<evidence type="ECO:0000256" key="4">
    <source>
        <dbReference type="ARBA" id="ARBA00004762"/>
    </source>
</evidence>
<evidence type="ECO:0000256" key="15">
    <source>
        <dbReference type="ARBA" id="ARBA00023577"/>
    </source>
</evidence>
<keyword evidence="9 16" id="KW-0028">Amino-acid biosynthesis</keyword>
<evidence type="ECO:0000256" key="12">
    <source>
        <dbReference type="ARBA" id="ARBA00023002"/>
    </source>
</evidence>
<comment type="catalytic activity">
    <reaction evidence="1 16 17">
        <text>(2R,3S)-3-isopropylmalate + NAD(+) = 4-methyl-2-oxopentanoate + CO2 + NADH</text>
        <dbReference type="Rhea" id="RHEA:32271"/>
        <dbReference type="ChEBI" id="CHEBI:16526"/>
        <dbReference type="ChEBI" id="CHEBI:17865"/>
        <dbReference type="ChEBI" id="CHEBI:35121"/>
        <dbReference type="ChEBI" id="CHEBI:57540"/>
        <dbReference type="ChEBI" id="CHEBI:57945"/>
        <dbReference type="EC" id="1.1.1.85"/>
    </reaction>
</comment>
<feature type="binding site" evidence="16">
    <location>
        <position position="96"/>
    </location>
    <ligand>
        <name>substrate</name>
    </ligand>
</feature>
<evidence type="ECO:0000256" key="17">
    <source>
        <dbReference type="RuleBase" id="RU004445"/>
    </source>
</evidence>
<dbReference type="EMBL" id="FQXI01000004">
    <property type="protein sequence ID" value="SHH22244.1"/>
    <property type="molecule type" value="Genomic_DNA"/>
</dbReference>
<keyword evidence="14 16" id="KW-0100">Branched-chain amino acid biosynthesis</keyword>
<evidence type="ECO:0000256" key="2">
    <source>
        <dbReference type="ARBA" id="ARBA00001936"/>
    </source>
</evidence>
<dbReference type="NCBIfam" id="TIGR00169">
    <property type="entry name" value="leuB"/>
    <property type="match status" value="1"/>
</dbReference>
<reference evidence="19 20" key="1">
    <citation type="submission" date="2016-11" db="EMBL/GenBank/DDBJ databases">
        <authorList>
            <person name="Jaros S."/>
            <person name="Januszkiewicz K."/>
            <person name="Wedrychowicz H."/>
        </authorList>
    </citation>
    <scope>NUCLEOTIDE SEQUENCE [LARGE SCALE GENOMIC DNA]</scope>
    <source>
        <strain evidence="19 20">DSM 21120</strain>
    </source>
</reference>
<evidence type="ECO:0000256" key="9">
    <source>
        <dbReference type="ARBA" id="ARBA00022605"/>
    </source>
</evidence>
<dbReference type="Proteomes" id="UP000184032">
    <property type="component" value="Unassembled WGS sequence"/>
</dbReference>
<sequence>MKKKIAVLKGDGIGPEVVDCGIEVLNKIEEISNVEFEYNFAKVGGDAIDNYDDPFPRETEEICKSSDAILLGAVGGKKWDEIESEKRPEKGLLRLRKSLEVYANLRPCKIYDSLKDNSPLKPEYIKDVDIVIVRELMGGIYFGKRDTLIENGIKTAYDEERYNEVEIERIARYAFEMSRLRRKKVTLVDKANVLDSSKLWREVVQKVAAEYSDVELDFMYVDNAAMQLVRNPSSFDCILTNNIFGDILSDEASQISGSIGLLPSASLGEKLGLYEPIHGSAPDIAGKNLANPLATILSCAMMLRYSFKMEREALIIERAVEEVLEEGFRTFDLDSENYLGTKEITREVIKRIK</sequence>
<evidence type="ECO:0000313" key="19">
    <source>
        <dbReference type="EMBL" id="SHH22244.1"/>
    </source>
</evidence>
<dbReference type="AlphaFoldDB" id="A0A1M5R7C0"/>
<feature type="site" description="Important for catalysis" evidence="16">
    <location>
        <position position="141"/>
    </location>
</feature>
<comment type="pathway">
    <text evidence="4 16 17">Amino-acid biosynthesis; L-leucine biosynthesis; L-leucine from 3-methyl-2-oxobutanoate: step 3/4.</text>
</comment>
<keyword evidence="20" id="KW-1185">Reference proteome</keyword>
<evidence type="ECO:0000256" key="1">
    <source>
        <dbReference type="ARBA" id="ARBA00000624"/>
    </source>
</evidence>
<keyword evidence="13 16" id="KW-0520">NAD</keyword>
<feature type="binding site" evidence="16">
    <location>
        <position position="222"/>
    </location>
    <ligand>
        <name>substrate</name>
    </ligand>
</feature>
<evidence type="ECO:0000256" key="10">
    <source>
        <dbReference type="ARBA" id="ARBA00022723"/>
    </source>
</evidence>
<comment type="similarity">
    <text evidence="5 16">Belongs to the isocitrate and isopropylmalate dehydrogenases family. LeuB type 1 subfamily.</text>
</comment>
<keyword evidence="11 16" id="KW-0460">Magnesium</keyword>
<dbReference type="PANTHER" id="PTHR42979">
    <property type="entry name" value="3-ISOPROPYLMALATE DEHYDROGENASE"/>
    <property type="match status" value="1"/>
</dbReference>
<dbReference type="GO" id="GO:0009098">
    <property type="term" value="P:L-leucine biosynthetic process"/>
    <property type="evidence" value="ECO:0007669"/>
    <property type="project" value="UniProtKB-UniRule"/>
</dbReference>
<dbReference type="UniPathway" id="UPA00048">
    <property type="reaction ID" value="UER00072"/>
</dbReference>
<dbReference type="Gene3D" id="3.40.718.10">
    <property type="entry name" value="Isopropylmalate Dehydrogenase"/>
    <property type="match status" value="1"/>
</dbReference>
<dbReference type="RefSeq" id="WP_073184065.1">
    <property type="nucleotide sequence ID" value="NZ_FQXI01000004.1"/>
</dbReference>
<name>A0A1M5R7C0_9FIRM</name>
<comment type="subunit">
    <text evidence="6 16 17">Homodimer.</text>
</comment>
<evidence type="ECO:0000256" key="3">
    <source>
        <dbReference type="ARBA" id="ARBA00004496"/>
    </source>
</evidence>
<evidence type="ECO:0000256" key="8">
    <source>
        <dbReference type="ARBA" id="ARBA00022490"/>
    </source>
</evidence>
<gene>
    <name evidence="16" type="primary">leuB</name>
    <name evidence="19" type="ORF">SAMN02745245_00850</name>
</gene>
<feature type="binding site" evidence="16">
    <location>
        <begin position="76"/>
        <end position="89"/>
    </location>
    <ligand>
        <name>NAD(+)</name>
        <dbReference type="ChEBI" id="CHEBI:57540"/>
    </ligand>
</feature>
<organism evidence="19 20">
    <name type="scientific">Anaerosphaera aminiphila DSM 21120</name>
    <dbReference type="NCBI Taxonomy" id="1120995"/>
    <lineage>
        <taxon>Bacteria</taxon>
        <taxon>Bacillati</taxon>
        <taxon>Bacillota</taxon>
        <taxon>Tissierellia</taxon>
        <taxon>Tissierellales</taxon>
        <taxon>Peptoniphilaceae</taxon>
        <taxon>Anaerosphaera</taxon>
    </lineage>
</organism>
<evidence type="ECO:0000313" key="20">
    <source>
        <dbReference type="Proteomes" id="UP000184032"/>
    </source>
</evidence>
<keyword evidence="10 16" id="KW-0479">Metal-binding</keyword>
<accession>A0A1M5R7C0</accession>
<protein>
    <recommendedName>
        <fullName evidence="16">3-isopropylmalate dehydrogenase</fullName>
        <ecNumber evidence="16">1.1.1.85</ecNumber>
    </recommendedName>
    <alternativeName>
        <fullName evidence="16">3-IPM-DH</fullName>
    </alternativeName>
    <alternativeName>
        <fullName evidence="16">Beta-IPM dehydrogenase</fullName>
        <shortName evidence="16">IMDH</shortName>
    </alternativeName>
</protein>
<keyword evidence="16" id="KW-0464">Manganese</keyword>
<dbReference type="HAMAP" id="MF_01033">
    <property type="entry name" value="LeuB_type1"/>
    <property type="match status" value="1"/>
</dbReference>
<dbReference type="PROSITE" id="PS00470">
    <property type="entry name" value="IDH_IMDH"/>
    <property type="match status" value="1"/>
</dbReference>
<dbReference type="InterPro" id="IPR018247">
    <property type="entry name" value="EF_Hand_1_Ca_BS"/>
</dbReference>
<feature type="binding site" evidence="16">
    <location>
        <position position="222"/>
    </location>
    <ligand>
        <name>Mg(2+)</name>
        <dbReference type="ChEBI" id="CHEBI:18420"/>
    </ligand>
</feature>
<keyword evidence="8 16" id="KW-0963">Cytoplasm</keyword>
<evidence type="ECO:0000259" key="18">
    <source>
        <dbReference type="SMART" id="SM01329"/>
    </source>
</evidence>
<dbReference type="FunFam" id="3.40.718.10:FF:000028">
    <property type="entry name" value="3-isopropylmalate dehydrogenase"/>
    <property type="match status" value="1"/>
</dbReference>
<dbReference type="PANTHER" id="PTHR42979:SF1">
    <property type="entry name" value="3-ISOPROPYLMALATE DEHYDROGENASE"/>
    <property type="match status" value="1"/>
</dbReference>
<comment type="cofactor">
    <cofactor evidence="2">
        <name>Mn(2+)</name>
        <dbReference type="ChEBI" id="CHEBI:29035"/>
    </cofactor>
</comment>
<keyword evidence="12 16" id="KW-0560">Oxidoreductase</keyword>